<proteinExistence type="predicted"/>
<organism evidence="3 4">
    <name type="scientific">Plakobranchus ocellatus</name>
    <dbReference type="NCBI Taxonomy" id="259542"/>
    <lineage>
        <taxon>Eukaryota</taxon>
        <taxon>Metazoa</taxon>
        <taxon>Spiralia</taxon>
        <taxon>Lophotrochozoa</taxon>
        <taxon>Mollusca</taxon>
        <taxon>Gastropoda</taxon>
        <taxon>Heterobranchia</taxon>
        <taxon>Euthyneura</taxon>
        <taxon>Panpulmonata</taxon>
        <taxon>Sacoglossa</taxon>
        <taxon>Placobranchoidea</taxon>
        <taxon>Plakobranchidae</taxon>
        <taxon>Plakobranchus</taxon>
    </lineage>
</organism>
<dbReference type="InterPro" id="IPR009003">
    <property type="entry name" value="Peptidase_S1_PA"/>
</dbReference>
<accession>A0AAV4AVC7</accession>
<keyword evidence="4" id="KW-1185">Reference proteome</keyword>
<keyword evidence="1" id="KW-0472">Membrane</keyword>
<dbReference type="EMBL" id="BLXT01004186">
    <property type="protein sequence ID" value="GFO10501.1"/>
    <property type="molecule type" value="Genomic_DNA"/>
</dbReference>
<feature type="signal peptide" evidence="2">
    <location>
        <begin position="1"/>
        <end position="20"/>
    </location>
</feature>
<evidence type="ECO:0008006" key="5">
    <source>
        <dbReference type="Google" id="ProtNLM"/>
    </source>
</evidence>
<dbReference type="SUPFAM" id="SSF50494">
    <property type="entry name" value="Trypsin-like serine proteases"/>
    <property type="match status" value="1"/>
</dbReference>
<dbReference type="Proteomes" id="UP000735302">
    <property type="component" value="Unassembled WGS sequence"/>
</dbReference>
<evidence type="ECO:0000313" key="4">
    <source>
        <dbReference type="Proteomes" id="UP000735302"/>
    </source>
</evidence>
<evidence type="ECO:0000256" key="2">
    <source>
        <dbReference type="SAM" id="SignalP"/>
    </source>
</evidence>
<evidence type="ECO:0000313" key="3">
    <source>
        <dbReference type="EMBL" id="GFO10501.1"/>
    </source>
</evidence>
<evidence type="ECO:0000256" key="1">
    <source>
        <dbReference type="SAM" id="Phobius"/>
    </source>
</evidence>
<protein>
    <recommendedName>
        <fullName evidence="5">Transmembrane protein</fullName>
    </recommendedName>
</protein>
<sequence>MISVFTLYFCSFFLVGAVFSKLRRNRDGQYDIEAQLQLLPRGKRQDQGRHECEIFTHGDEVEESGEAWSTCSKNPGHDTFIPAPEFCLDHLPECARYSSVLELVKLLSLLTVRLRVAFTSWERPKGYTFHNYRGSTEQHVGSGFVQDIIPGHGSCPCRECENSPTPAQEWFCILIETACHVVYDTKEAESTKVDFFYDDASSRTDGRMKSIFAKETILHSQDQDFCAMLCVTHDKRLSQEILQYKQQLDKTYQLYRWYKNKFDDSMMADFYSLCLIVSHPHGHPKHVTVGRTERFIRDDDFMKVSYTTDTCCGSSGAPVTVIDIYKGGNDIFSNKGRGPHSESLCVNGKTLNMSAEFLTMDLENNFKLWAKNNQHADFRRLTTEAIRKTCFLGVVFCVWLFLMAYLLGVFTPDVLF</sequence>
<feature type="chain" id="PRO_5043842406" description="Transmembrane protein" evidence="2">
    <location>
        <begin position="21"/>
        <end position="416"/>
    </location>
</feature>
<keyword evidence="1" id="KW-1133">Transmembrane helix</keyword>
<feature type="transmembrane region" description="Helical" evidence="1">
    <location>
        <begin position="391"/>
        <end position="410"/>
    </location>
</feature>
<keyword evidence="2" id="KW-0732">Signal</keyword>
<comment type="caution">
    <text evidence="3">The sequence shown here is derived from an EMBL/GenBank/DDBJ whole genome shotgun (WGS) entry which is preliminary data.</text>
</comment>
<dbReference type="AlphaFoldDB" id="A0AAV4AVC7"/>
<keyword evidence="1" id="KW-0812">Transmembrane</keyword>
<name>A0AAV4AVC7_9GAST</name>
<gene>
    <name evidence="3" type="ORF">PoB_003700600</name>
</gene>
<reference evidence="3 4" key="1">
    <citation type="journal article" date="2021" name="Elife">
        <title>Chloroplast acquisition without the gene transfer in kleptoplastic sea slugs, Plakobranchus ocellatus.</title>
        <authorList>
            <person name="Maeda T."/>
            <person name="Takahashi S."/>
            <person name="Yoshida T."/>
            <person name="Shimamura S."/>
            <person name="Takaki Y."/>
            <person name="Nagai Y."/>
            <person name="Toyoda A."/>
            <person name="Suzuki Y."/>
            <person name="Arimoto A."/>
            <person name="Ishii H."/>
            <person name="Satoh N."/>
            <person name="Nishiyama T."/>
            <person name="Hasebe M."/>
            <person name="Maruyama T."/>
            <person name="Minagawa J."/>
            <person name="Obokata J."/>
            <person name="Shigenobu S."/>
        </authorList>
    </citation>
    <scope>NUCLEOTIDE SEQUENCE [LARGE SCALE GENOMIC DNA]</scope>
</reference>